<proteinExistence type="predicted"/>
<dbReference type="AlphaFoldDB" id="A0A327VL85"/>
<comment type="caution">
    <text evidence="1">The sequence shown here is derived from an EMBL/GenBank/DDBJ whole genome shotgun (WGS) entry which is preliminary data.</text>
</comment>
<name>A0A327VL85_9BACT</name>
<dbReference type="EMBL" id="QLMA01000009">
    <property type="protein sequence ID" value="RAJ75524.1"/>
    <property type="molecule type" value="Genomic_DNA"/>
</dbReference>
<protein>
    <submittedName>
        <fullName evidence="1">Uncharacterized protein</fullName>
    </submittedName>
</protein>
<dbReference type="RefSeq" id="WP_111594681.1">
    <property type="nucleotide sequence ID" value="NZ_QLMA01000009.1"/>
</dbReference>
<evidence type="ECO:0000313" key="2">
    <source>
        <dbReference type="Proteomes" id="UP000249819"/>
    </source>
</evidence>
<sequence>MKNVNYQNEGLLLYIPTLSPESMHTGLMQGIIQTVKYSLTHPEDVPDQVKQANIFLLDLLSSMLPEEQQIEQLYKC</sequence>
<organism evidence="1 2">
    <name type="scientific">Chitinophaga dinghuensis</name>
    <dbReference type="NCBI Taxonomy" id="1539050"/>
    <lineage>
        <taxon>Bacteria</taxon>
        <taxon>Pseudomonadati</taxon>
        <taxon>Bacteroidota</taxon>
        <taxon>Chitinophagia</taxon>
        <taxon>Chitinophagales</taxon>
        <taxon>Chitinophagaceae</taxon>
        <taxon>Chitinophaga</taxon>
    </lineage>
</organism>
<dbReference type="Proteomes" id="UP000249819">
    <property type="component" value="Unassembled WGS sequence"/>
</dbReference>
<gene>
    <name evidence="1" type="ORF">CLV59_109138</name>
</gene>
<dbReference type="OrthoDB" id="9854434at2"/>
<accession>A0A327VL85</accession>
<keyword evidence="2" id="KW-1185">Reference proteome</keyword>
<evidence type="ECO:0000313" key="1">
    <source>
        <dbReference type="EMBL" id="RAJ75524.1"/>
    </source>
</evidence>
<reference evidence="1 2" key="1">
    <citation type="submission" date="2018-06" db="EMBL/GenBank/DDBJ databases">
        <title>Genomic Encyclopedia of Archaeal and Bacterial Type Strains, Phase II (KMG-II): from individual species to whole genera.</title>
        <authorList>
            <person name="Goeker M."/>
        </authorList>
    </citation>
    <scope>NUCLEOTIDE SEQUENCE [LARGE SCALE GENOMIC DNA]</scope>
    <source>
        <strain evidence="1 2">DSM 29821</strain>
    </source>
</reference>